<dbReference type="Pfam" id="PF01497">
    <property type="entry name" value="Peripla_BP_2"/>
    <property type="match status" value="1"/>
</dbReference>
<dbReference type="EMBL" id="JAVDUM010000004">
    <property type="protein sequence ID" value="MDR6866649.1"/>
    <property type="molecule type" value="Genomic_DNA"/>
</dbReference>
<evidence type="ECO:0000313" key="8">
    <source>
        <dbReference type="EMBL" id="MDR6866649.1"/>
    </source>
</evidence>
<dbReference type="PROSITE" id="PS50983">
    <property type="entry name" value="FE_B12_PBP"/>
    <property type="match status" value="1"/>
</dbReference>
<evidence type="ECO:0000256" key="1">
    <source>
        <dbReference type="ARBA" id="ARBA00004196"/>
    </source>
</evidence>
<gene>
    <name evidence="8" type="ORF">J2Y69_001242</name>
</gene>
<evidence type="ECO:0000256" key="3">
    <source>
        <dbReference type="ARBA" id="ARBA00022448"/>
    </source>
</evidence>
<evidence type="ECO:0000256" key="6">
    <source>
        <dbReference type="SAM" id="SignalP"/>
    </source>
</evidence>
<keyword evidence="3" id="KW-0813">Transport</keyword>
<comment type="subcellular location">
    <subcellularLocation>
        <location evidence="1">Cell envelope</location>
    </subcellularLocation>
</comment>
<feature type="chain" id="PRO_5046943429" evidence="6">
    <location>
        <begin position="22"/>
        <end position="334"/>
    </location>
</feature>
<dbReference type="Proteomes" id="UP001259347">
    <property type="component" value="Unassembled WGS sequence"/>
</dbReference>
<evidence type="ECO:0000256" key="5">
    <source>
        <dbReference type="SAM" id="MobiDB-lite"/>
    </source>
</evidence>
<sequence>MSVPRILAATALGAASVLAIAGCSASPATAPTASAPAASSVTIEDNNGTHEIKTPPTAVVATDNRTFQTLSDWGIELKAAAVALMPDSSPYKKDEKILDLGNHIEPKLETVVAAEPDLIINGQRFASFHDDLVTLVPDATVIELDPREGKPFDEELRRQVTVLGEIFGKQKEAEKLVADFDAAVDRAKDAYQKADKVMAVNTSGGEIGYIAPTVGRTLGPIFDLIGMTPALEVPEASTNHKGDDISVEAIATSNPDWILVMDRDASFSAKEPSFKPAAEILEGSEALAGVTAVTKKQIVYMPSDTYLNESIQTYTTFLNDLADAFEKSAKGAKG</sequence>
<feature type="signal peptide" evidence="6">
    <location>
        <begin position="1"/>
        <end position="21"/>
    </location>
</feature>
<dbReference type="InterPro" id="IPR002491">
    <property type="entry name" value="ABC_transptr_periplasmic_BD"/>
</dbReference>
<dbReference type="SUPFAM" id="SSF53807">
    <property type="entry name" value="Helical backbone' metal receptor"/>
    <property type="match status" value="1"/>
</dbReference>
<feature type="domain" description="Fe/B12 periplasmic-binding" evidence="7">
    <location>
        <begin position="58"/>
        <end position="329"/>
    </location>
</feature>
<protein>
    <submittedName>
        <fullName evidence="8">Iron complex transport system substrate-binding protein</fullName>
    </submittedName>
</protein>
<organism evidence="8 9">
    <name type="scientific">Microbacterium resistens</name>
    <dbReference type="NCBI Taxonomy" id="156977"/>
    <lineage>
        <taxon>Bacteria</taxon>
        <taxon>Bacillati</taxon>
        <taxon>Actinomycetota</taxon>
        <taxon>Actinomycetes</taxon>
        <taxon>Micrococcales</taxon>
        <taxon>Microbacteriaceae</taxon>
        <taxon>Microbacterium</taxon>
    </lineage>
</organism>
<keyword evidence="4 6" id="KW-0732">Signal</keyword>
<evidence type="ECO:0000256" key="2">
    <source>
        <dbReference type="ARBA" id="ARBA00008814"/>
    </source>
</evidence>
<evidence type="ECO:0000256" key="4">
    <source>
        <dbReference type="ARBA" id="ARBA00022729"/>
    </source>
</evidence>
<keyword evidence="9" id="KW-1185">Reference proteome</keyword>
<dbReference type="InterPro" id="IPR051313">
    <property type="entry name" value="Bact_iron-sidero_bind"/>
</dbReference>
<dbReference type="PANTHER" id="PTHR30532:SF28">
    <property type="entry name" value="PETROBACTIN-BINDING PROTEIN YCLQ"/>
    <property type="match status" value="1"/>
</dbReference>
<accession>A0ABU1SAN6</accession>
<name>A0ABU1SAN6_9MICO</name>
<feature type="region of interest" description="Disordered" evidence="5">
    <location>
        <begin position="31"/>
        <end position="52"/>
    </location>
</feature>
<reference evidence="8 9" key="1">
    <citation type="submission" date="2023-07" db="EMBL/GenBank/DDBJ databases">
        <title>Sorghum-associated microbial communities from plants grown in Nebraska, USA.</title>
        <authorList>
            <person name="Schachtman D."/>
        </authorList>
    </citation>
    <scope>NUCLEOTIDE SEQUENCE [LARGE SCALE GENOMIC DNA]</scope>
    <source>
        <strain evidence="8 9">2980</strain>
    </source>
</reference>
<dbReference type="Gene3D" id="3.40.50.1980">
    <property type="entry name" value="Nitrogenase molybdenum iron protein domain"/>
    <property type="match status" value="2"/>
</dbReference>
<dbReference type="PANTHER" id="PTHR30532">
    <property type="entry name" value="IRON III DICITRATE-BINDING PERIPLASMIC PROTEIN"/>
    <property type="match status" value="1"/>
</dbReference>
<evidence type="ECO:0000259" key="7">
    <source>
        <dbReference type="PROSITE" id="PS50983"/>
    </source>
</evidence>
<proteinExistence type="inferred from homology"/>
<comment type="similarity">
    <text evidence="2">Belongs to the bacterial solute-binding protein 8 family.</text>
</comment>
<dbReference type="PROSITE" id="PS51257">
    <property type="entry name" value="PROKAR_LIPOPROTEIN"/>
    <property type="match status" value="1"/>
</dbReference>
<feature type="compositionally biased region" description="Low complexity" evidence="5">
    <location>
        <begin position="31"/>
        <end position="40"/>
    </location>
</feature>
<dbReference type="RefSeq" id="WP_310018655.1">
    <property type="nucleotide sequence ID" value="NZ_JAVDUM010000004.1"/>
</dbReference>
<comment type="caution">
    <text evidence="8">The sequence shown here is derived from an EMBL/GenBank/DDBJ whole genome shotgun (WGS) entry which is preliminary data.</text>
</comment>
<evidence type="ECO:0000313" key="9">
    <source>
        <dbReference type="Proteomes" id="UP001259347"/>
    </source>
</evidence>